<accession>A0ABS8D1E7</accession>
<dbReference type="Gene3D" id="3.40.50.850">
    <property type="entry name" value="Isochorismatase-like"/>
    <property type="match status" value="1"/>
</dbReference>
<gene>
    <name evidence="3" type="ORF">LIN78_00415</name>
</gene>
<organism evidence="3 4">
    <name type="scientific">Leeia speluncae</name>
    <dbReference type="NCBI Taxonomy" id="2884804"/>
    <lineage>
        <taxon>Bacteria</taxon>
        <taxon>Pseudomonadati</taxon>
        <taxon>Pseudomonadota</taxon>
        <taxon>Betaproteobacteria</taxon>
        <taxon>Neisseriales</taxon>
        <taxon>Leeiaceae</taxon>
        <taxon>Leeia</taxon>
    </lineage>
</organism>
<feature type="domain" description="Isochorismatase-like" evidence="2">
    <location>
        <begin position="5"/>
        <end position="163"/>
    </location>
</feature>
<dbReference type="EMBL" id="JAJBZT010000001">
    <property type="protein sequence ID" value="MCB6182018.1"/>
    <property type="molecule type" value="Genomic_DNA"/>
</dbReference>
<dbReference type="InterPro" id="IPR036380">
    <property type="entry name" value="Isochorismatase-like_sf"/>
</dbReference>
<proteinExistence type="predicted"/>
<dbReference type="SUPFAM" id="SSF52499">
    <property type="entry name" value="Isochorismatase-like hydrolases"/>
    <property type="match status" value="1"/>
</dbReference>
<sequence length="173" mass="18471">MTSSTALLVIDIQNDYFENGAFPLWAPNAALSNTLLAIEEAKQAAMPVILIQHICDPSSPAPFFNAGTEGVAIHPAILASVPDAPIVIKQHADSFIETTLQATLVNLGINKLLLTGMMTHNCIAFTALSNMASDYSIEVLGDCCASVSEMVHLIALNALKDRVTVRKLPLLTK</sequence>
<keyword evidence="1" id="KW-0378">Hydrolase</keyword>
<evidence type="ECO:0000259" key="2">
    <source>
        <dbReference type="Pfam" id="PF00857"/>
    </source>
</evidence>
<dbReference type="InterPro" id="IPR050272">
    <property type="entry name" value="Isochorismatase-like_hydrls"/>
</dbReference>
<dbReference type="InterPro" id="IPR000868">
    <property type="entry name" value="Isochorismatase-like_dom"/>
</dbReference>
<protein>
    <submittedName>
        <fullName evidence="3">Isochorismatase family protein</fullName>
    </submittedName>
</protein>
<keyword evidence="4" id="KW-1185">Reference proteome</keyword>
<evidence type="ECO:0000256" key="1">
    <source>
        <dbReference type="ARBA" id="ARBA00022801"/>
    </source>
</evidence>
<dbReference type="Pfam" id="PF00857">
    <property type="entry name" value="Isochorismatase"/>
    <property type="match status" value="1"/>
</dbReference>
<dbReference type="Proteomes" id="UP001165395">
    <property type="component" value="Unassembled WGS sequence"/>
</dbReference>
<dbReference type="PANTHER" id="PTHR43540">
    <property type="entry name" value="PEROXYUREIDOACRYLATE/UREIDOACRYLATE AMIDOHYDROLASE-RELATED"/>
    <property type="match status" value="1"/>
</dbReference>
<dbReference type="PANTHER" id="PTHR43540:SF15">
    <property type="entry name" value="BLR5631 PROTEIN"/>
    <property type="match status" value="1"/>
</dbReference>
<name>A0ABS8D1E7_9NEIS</name>
<dbReference type="RefSeq" id="WP_227177381.1">
    <property type="nucleotide sequence ID" value="NZ_JAJBZT010000001.1"/>
</dbReference>
<evidence type="ECO:0000313" key="3">
    <source>
        <dbReference type="EMBL" id="MCB6182018.1"/>
    </source>
</evidence>
<comment type="caution">
    <text evidence="3">The sequence shown here is derived from an EMBL/GenBank/DDBJ whole genome shotgun (WGS) entry which is preliminary data.</text>
</comment>
<reference evidence="3" key="1">
    <citation type="submission" date="2021-10" db="EMBL/GenBank/DDBJ databases">
        <title>The complete genome sequence of Leeia sp. TBRC 13508.</title>
        <authorList>
            <person name="Charoenyingcharoen P."/>
            <person name="Yukphan P."/>
        </authorList>
    </citation>
    <scope>NUCLEOTIDE SEQUENCE</scope>
    <source>
        <strain evidence="3">TBRC 13508</strain>
    </source>
</reference>
<evidence type="ECO:0000313" key="4">
    <source>
        <dbReference type="Proteomes" id="UP001165395"/>
    </source>
</evidence>